<evidence type="ECO:0008006" key="3">
    <source>
        <dbReference type="Google" id="ProtNLM"/>
    </source>
</evidence>
<comment type="caution">
    <text evidence="1">The sequence shown here is derived from an EMBL/GenBank/DDBJ whole genome shotgun (WGS) entry which is preliminary data.</text>
</comment>
<evidence type="ECO:0000313" key="1">
    <source>
        <dbReference type="EMBL" id="MFD2261801.1"/>
    </source>
</evidence>
<dbReference type="Proteomes" id="UP001597295">
    <property type="component" value="Unassembled WGS sequence"/>
</dbReference>
<dbReference type="RefSeq" id="WP_379874715.1">
    <property type="nucleotide sequence ID" value="NZ_JBHUIP010000003.1"/>
</dbReference>
<protein>
    <recommendedName>
        <fullName evidence="3">PAS domain-containing protein</fullName>
    </recommendedName>
</protein>
<keyword evidence="2" id="KW-1185">Reference proteome</keyword>
<reference evidence="2" key="1">
    <citation type="journal article" date="2019" name="Int. J. Syst. Evol. Microbiol.">
        <title>The Global Catalogue of Microorganisms (GCM) 10K type strain sequencing project: providing services to taxonomists for standard genome sequencing and annotation.</title>
        <authorList>
            <consortium name="The Broad Institute Genomics Platform"/>
            <consortium name="The Broad Institute Genome Sequencing Center for Infectious Disease"/>
            <person name="Wu L."/>
            <person name="Ma J."/>
        </authorList>
    </citation>
    <scope>NUCLEOTIDE SEQUENCE [LARGE SCALE GENOMIC DNA]</scope>
    <source>
        <strain evidence="2">CGMCC 1.19062</strain>
    </source>
</reference>
<organism evidence="1 2">
    <name type="scientific">Lacibacterium aquatile</name>
    <dbReference type="NCBI Taxonomy" id="1168082"/>
    <lineage>
        <taxon>Bacteria</taxon>
        <taxon>Pseudomonadati</taxon>
        <taxon>Pseudomonadota</taxon>
        <taxon>Alphaproteobacteria</taxon>
        <taxon>Rhodospirillales</taxon>
        <taxon>Rhodospirillaceae</taxon>
    </lineage>
</organism>
<evidence type="ECO:0000313" key="2">
    <source>
        <dbReference type="Proteomes" id="UP001597295"/>
    </source>
</evidence>
<sequence length="163" mass="17983">MEDPRGMDPAELTADQNGRLYSLYQHWLGARNPEGLVPKSAFDAFAIMPWLGLVSIYQRLAEDYVIRLDGTEIVRMTGEDWTGKTVAALDARYGLKLGESLAIAVEEQRAVYHPVRHLAARPHFTAARLLLPVSADGATITHVVMSLIPNEKEPASVVTPALY</sequence>
<accession>A0ABW5DQJ0</accession>
<proteinExistence type="predicted"/>
<name>A0ABW5DQJ0_9PROT</name>
<gene>
    <name evidence="1" type="ORF">ACFSM5_02810</name>
</gene>
<dbReference type="EMBL" id="JBHUIP010000003">
    <property type="protein sequence ID" value="MFD2261801.1"/>
    <property type="molecule type" value="Genomic_DNA"/>
</dbReference>